<evidence type="ECO:0000256" key="1">
    <source>
        <dbReference type="SAM" id="MobiDB-lite"/>
    </source>
</evidence>
<gene>
    <name evidence="3" type="ORF">RN50_01077</name>
</gene>
<dbReference type="GO" id="GO:0006355">
    <property type="term" value="P:regulation of DNA-templated transcription"/>
    <property type="evidence" value="ECO:0007669"/>
    <property type="project" value="InterPro"/>
</dbReference>
<dbReference type="Proteomes" id="UP000033572">
    <property type="component" value="Unassembled WGS sequence"/>
</dbReference>
<dbReference type="Pfam" id="PF13545">
    <property type="entry name" value="HTH_Crp_2"/>
    <property type="match status" value="1"/>
</dbReference>
<dbReference type="RefSeq" id="WP_156149262.1">
    <property type="nucleotide sequence ID" value="NZ_CP031425.1"/>
</dbReference>
<sequence>MTYKSTPIKYNIGDRMKKGTFESFIRHFPNQWLRSAGEILGDQYKTLDRLSFYAVAHALIEVGDFKTGENFRLSQLAIADISGASPKTVRRVLSLLEKTGAIRVVAESKRPGGGTPVKNYTLVYSEHVHQVVTIRDRNLDRDLWKRSDRSALGSTTPVQWVAQPHPVGSTTPPSGEHNPTIGMSMNVDTNESVTSVPSSASTVAQPTASDDAGEQENREKKMPTVEELTAGMEPVFTDDFKVPLVERSGSRKIEFLEPRLHDDIKLNDILRGF</sequence>
<proteinExistence type="predicted"/>
<dbReference type="Gene3D" id="1.10.10.10">
    <property type="entry name" value="Winged helix-like DNA-binding domain superfamily/Winged helix DNA-binding domain"/>
    <property type="match status" value="1"/>
</dbReference>
<feature type="compositionally biased region" description="Polar residues" evidence="1">
    <location>
        <begin position="181"/>
        <end position="191"/>
    </location>
</feature>
<dbReference type="SUPFAM" id="SSF46785">
    <property type="entry name" value="Winged helix' DNA-binding domain"/>
    <property type="match status" value="1"/>
</dbReference>
<organism evidence="3 4">
    <name type="scientific">Microbacterium foliorum</name>
    <dbReference type="NCBI Taxonomy" id="104336"/>
    <lineage>
        <taxon>Bacteria</taxon>
        <taxon>Bacillati</taxon>
        <taxon>Actinomycetota</taxon>
        <taxon>Actinomycetes</taxon>
        <taxon>Micrococcales</taxon>
        <taxon>Microbacteriaceae</taxon>
        <taxon>Microbacterium</taxon>
    </lineage>
</organism>
<name>A0A0F0KRM7_9MICO</name>
<comment type="caution">
    <text evidence="3">The sequence shown here is derived from an EMBL/GenBank/DDBJ whole genome shotgun (WGS) entry which is preliminary data.</text>
</comment>
<dbReference type="GO" id="GO:0003677">
    <property type="term" value="F:DNA binding"/>
    <property type="evidence" value="ECO:0007669"/>
    <property type="project" value="InterPro"/>
</dbReference>
<accession>A0A0F0KRM7</accession>
<dbReference type="PATRIC" id="fig|104336.4.peg.1105"/>
<keyword evidence="4" id="KW-1185">Reference proteome</keyword>
<evidence type="ECO:0000313" key="4">
    <source>
        <dbReference type="Proteomes" id="UP000033572"/>
    </source>
</evidence>
<feature type="region of interest" description="Disordered" evidence="1">
    <location>
        <begin position="161"/>
        <end position="221"/>
    </location>
</feature>
<protein>
    <recommendedName>
        <fullName evidence="2">HTH crp-type domain-containing protein</fullName>
    </recommendedName>
</protein>
<dbReference type="AlphaFoldDB" id="A0A0F0KRM7"/>
<feature type="domain" description="HTH crp-type" evidence="2">
    <location>
        <begin position="55"/>
        <end position="104"/>
    </location>
</feature>
<evidence type="ECO:0000313" key="3">
    <source>
        <dbReference type="EMBL" id="KJL23139.1"/>
    </source>
</evidence>
<dbReference type="EMBL" id="JYIU01000036">
    <property type="protein sequence ID" value="KJL23139.1"/>
    <property type="molecule type" value="Genomic_DNA"/>
</dbReference>
<dbReference type="GeneID" id="94446082"/>
<dbReference type="InterPro" id="IPR036388">
    <property type="entry name" value="WH-like_DNA-bd_sf"/>
</dbReference>
<dbReference type="InterPro" id="IPR012318">
    <property type="entry name" value="HTH_CRP"/>
</dbReference>
<feature type="compositionally biased region" description="Low complexity" evidence="1">
    <location>
        <begin position="192"/>
        <end position="204"/>
    </location>
</feature>
<evidence type="ECO:0000259" key="2">
    <source>
        <dbReference type="Pfam" id="PF13545"/>
    </source>
</evidence>
<reference evidence="3 4" key="1">
    <citation type="submission" date="2015-02" db="EMBL/GenBank/DDBJ databases">
        <title>Draft genome sequences of ten Microbacterium spp. with emphasis on heavy metal contaminated environments.</title>
        <authorList>
            <person name="Corretto E."/>
        </authorList>
    </citation>
    <scope>NUCLEOTIDE SEQUENCE [LARGE SCALE GENOMIC DNA]</scope>
    <source>
        <strain evidence="3 4">DSM 12966</strain>
    </source>
</reference>
<dbReference type="InterPro" id="IPR036390">
    <property type="entry name" value="WH_DNA-bd_sf"/>
</dbReference>